<proteinExistence type="predicted"/>
<dbReference type="AlphaFoldDB" id="A0A397VYI5"/>
<accession>A0A397VYI5</accession>
<comment type="caution">
    <text evidence="1">The sequence shown here is derived from an EMBL/GenBank/DDBJ whole genome shotgun (WGS) entry which is preliminary data.</text>
</comment>
<evidence type="ECO:0000313" key="2">
    <source>
        <dbReference type="Proteomes" id="UP000266673"/>
    </source>
</evidence>
<evidence type="ECO:0000313" key="1">
    <source>
        <dbReference type="EMBL" id="RIB24076.1"/>
    </source>
</evidence>
<reference evidence="1 2" key="1">
    <citation type="submission" date="2018-06" db="EMBL/GenBank/DDBJ databases">
        <title>Comparative genomics reveals the genomic features of Rhizophagus irregularis, R. cerebriforme, R. diaphanum and Gigaspora rosea, and their symbiotic lifestyle signature.</title>
        <authorList>
            <person name="Morin E."/>
            <person name="San Clemente H."/>
            <person name="Chen E.C.H."/>
            <person name="De La Providencia I."/>
            <person name="Hainaut M."/>
            <person name="Kuo A."/>
            <person name="Kohler A."/>
            <person name="Murat C."/>
            <person name="Tang N."/>
            <person name="Roy S."/>
            <person name="Loubradou J."/>
            <person name="Henrissat B."/>
            <person name="Grigoriev I.V."/>
            <person name="Corradi N."/>
            <person name="Roux C."/>
            <person name="Martin F.M."/>
        </authorList>
    </citation>
    <scope>NUCLEOTIDE SEQUENCE [LARGE SCALE GENOMIC DNA]</scope>
    <source>
        <strain evidence="1 2">DAOM 194757</strain>
    </source>
</reference>
<name>A0A397VYI5_9GLOM</name>
<dbReference type="EMBL" id="QKWP01000231">
    <property type="protein sequence ID" value="RIB24076.1"/>
    <property type="molecule type" value="Genomic_DNA"/>
</dbReference>
<protein>
    <submittedName>
        <fullName evidence="1">Uncharacterized protein</fullName>
    </submittedName>
</protein>
<keyword evidence="2" id="KW-1185">Reference proteome</keyword>
<gene>
    <name evidence="1" type="ORF">C2G38_2070901</name>
</gene>
<organism evidence="1 2">
    <name type="scientific">Gigaspora rosea</name>
    <dbReference type="NCBI Taxonomy" id="44941"/>
    <lineage>
        <taxon>Eukaryota</taxon>
        <taxon>Fungi</taxon>
        <taxon>Fungi incertae sedis</taxon>
        <taxon>Mucoromycota</taxon>
        <taxon>Glomeromycotina</taxon>
        <taxon>Glomeromycetes</taxon>
        <taxon>Diversisporales</taxon>
        <taxon>Gigasporaceae</taxon>
        <taxon>Gigaspora</taxon>
    </lineage>
</organism>
<sequence length="61" mass="7279">MCCHYYNNYCSSINAKYCTVRYIGRCTGKCNSRYFGGCTGKCTRHHMYKIKCLTCRWRRDV</sequence>
<dbReference type="Proteomes" id="UP000266673">
    <property type="component" value="Unassembled WGS sequence"/>
</dbReference>